<accession>A0A0V1Q710</accession>
<dbReference type="InterPro" id="IPR039481">
    <property type="entry name" value="EXOC2/Sec5_N_dom"/>
</dbReference>
<feature type="domain" description="Exocyst complex component EXOC2/Sec5 N-terminal" evidence="5">
    <location>
        <begin position="77"/>
        <end position="974"/>
    </location>
</feature>
<evidence type="ECO:0000259" key="5">
    <source>
        <dbReference type="Pfam" id="PF15469"/>
    </source>
</evidence>
<dbReference type="InterPro" id="IPR029175">
    <property type="entry name" value="EXOC2/Sec5"/>
</dbReference>
<evidence type="ECO:0000256" key="1">
    <source>
        <dbReference type="ARBA" id="ARBA00010578"/>
    </source>
</evidence>
<dbReference type="OrthoDB" id="26242at2759"/>
<evidence type="ECO:0000256" key="4">
    <source>
        <dbReference type="RuleBase" id="RU365069"/>
    </source>
</evidence>
<keyword evidence="2 4" id="KW-0813">Transport</keyword>
<comment type="subunit">
    <text evidence="4">Component of the exocyst complex.</text>
</comment>
<name>A0A0V1Q710_9ASCO</name>
<comment type="similarity">
    <text evidence="1 4">Belongs to the SEC5 family.</text>
</comment>
<keyword evidence="7" id="KW-1185">Reference proteome</keyword>
<keyword evidence="4" id="KW-0653">Protein transport</keyword>
<dbReference type="RefSeq" id="XP_015470339.1">
    <property type="nucleotide sequence ID" value="XM_015608938.1"/>
</dbReference>
<organism evidence="6 7">
    <name type="scientific">Debaryomyces fabryi</name>
    <dbReference type="NCBI Taxonomy" id="58627"/>
    <lineage>
        <taxon>Eukaryota</taxon>
        <taxon>Fungi</taxon>
        <taxon>Dikarya</taxon>
        <taxon>Ascomycota</taxon>
        <taxon>Saccharomycotina</taxon>
        <taxon>Pichiomycetes</taxon>
        <taxon>Debaryomycetaceae</taxon>
        <taxon>Debaryomyces</taxon>
    </lineage>
</organism>
<evidence type="ECO:0000256" key="3">
    <source>
        <dbReference type="ARBA" id="ARBA00022483"/>
    </source>
</evidence>
<comment type="function">
    <text evidence="4">Component of the exocyst complex involved in the docking of exocytic vesicles with fusion sites on the plasma membrane.</text>
</comment>
<dbReference type="PANTHER" id="PTHR13043:SF1">
    <property type="entry name" value="EXOCYST COMPLEX COMPONENT 2"/>
    <property type="match status" value="1"/>
</dbReference>
<gene>
    <name evidence="6" type="ORF">AC631_00108</name>
</gene>
<evidence type="ECO:0000313" key="7">
    <source>
        <dbReference type="Proteomes" id="UP000054251"/>
    </source>
</evidence>
<dbReference type="GO" id="GO:0006893">
    <property type="term" value="P:Golgi to plasma membrane transport"/>
    <property type="evidence" value="ECO:0007669"/>
    <property type="project" value="UniProtKB-UniRule"/>
</dbReference>
<dbReference type="PANTHER" id="PTHR13043">
    <property type="entry name" value="EXOCYST COMPLEX COMPONENT SEC5"/>
    <property type="match status" value="1"/>
</dbReference>
<dbReference type="GO" id="GO:0006887">
    <property type="term" value="P:exocytosis"/>
    <property type="evidence" value="ECO:0007669"/>
    <property type="project" value="UniProtKB-KW"/>
</dbReference>
<evidence type="ECO:0000313" key="6">
    <source>
        <dbReference type="EMBL" id="KSA04237.1"/>
    </source>
</evidence>
<proteinExistence type="inferred from homology"/>
<evidence type="ECO:0000256" key="2">
    <source>
        <dbReference type="ARBA" id="ARBA00022448"/>
    </source>
</evidence>
<dbReference type="Proteomes" id="UP000054251">
    <property type="component" value="Unassembled WGS sequence"/>
</dbReference>
<dbReference type="EMBL" id="LMYN01000001">
    <property type="protein sequence ID" value="KSA04237.1"/>
    <property type="molecule type" value="Genomic_DNA"/>
</dbReference>
<protein>
    <recommendedName>
        <fullName evidence="4">Exocyst complex component SEC5</fullName>
    </recommendedName>
</protein>
<comment type="caution">
    <text evidence="6">The sequence shown here is derived from an EMBL/GenBank/DDBJ whole genome shotgun (WGS) entry which is preliminary data.</text>
</comment>
<dbReference type="GeneID" id="26837117"/>
<dbReference type="Pfam" id="PF15469">
    <property type="entry name" value="Sec5"/>
    <property type="match status" value="1"/>
</dbReference>
<sequence>MINYDDNDENLLSFYNIATVNPTSRNDLKLTNQEQIDSDELNNFTTDEQFNLLLTLVNANTGHNNNTLYRYNDEDPEDPLRGRGTNVIKQLMQKQVISSKDDPKLNLFLISSPNFDSQRFLTTVHQDSSIDELVQSLNFLERNIHSQTAELKLVIDSNFIKFVDCKKSIDDILVAFRQLKTKVQQDRENSKIFNPQRHKNMEKSETLSSELEESLKNINMASTLLIRPIMENKSKEQKLNTLIEFIKSNKFFFDLPHNLIESLSNQNNDQFIEDYNRFLKAKEEFNQKQEESYKRDMAQLNPESDFEAIKEREQNQQLADTAILRVFTEVDNIIVEYRKKIYNELLSLDHEAGNSKGHFSNTNNARFISLVDKLYQLNNEDGNNASNPIYEFLNTQLNGLRKDLDYQINKFDTKFKMMQRKLLDYITSLAEHREGGSHVGHISEKYSNIDDYFRASSTSSTPSNEEMDRIVMKFFDSSDNLDLSFINETWLVLLNFVTYLDDLFLKNMTKFVNNYNHYGNPNNGFNIDTQGKIRNLFVNLVVHLTNKLTSLFDDNAESVNQMESSPANYSRFLPYHTNSLSTIFYLSGISSKINHTLTKIGSCMAIVGNANKTTDTNKIIKTLRTASSTINQKILEATCAVWVNDCSQFYDLESWDIYHPIHDKSVGPTFTKAINILECYEGYILRKLSDLLFVKGFEDNSNDDIRIVAPYPSKRILVSVEIQFMRSLNILIDSLMKKYNVEKSSVKVNAKGAHIDLELYKVLTMNNFDRLSERIYPKLIKKFDQLFEKNLLQQNLKLYADIDKAALTILDDILEREKSWIDERVSRYFLKIPSKAVDPTDNHVLKIESFTYEVLIHFVKLIHEVKPLTGTEVFVSIMNELQNYFLKLVLEYLRSLNRNDKFYSILGNLKLGIIFFVEVFEPSKYAKLNDYCMNLVEIILGIINENEKPNYSDEEFDNILMKCLRDSESEFDCFL</sequence>
<dbReference type="AlphaFoldDB" id="A0A0V1Q710"/>
<reference evidence="6 7" key="1">
    <citation type="submission" date="2015-11" db="EMBL/GenBank/DDBJ databases">
        <title>The genome of Debaryomyces fabryi.</title>
        <authorList>
            <person name="Tafer H."/>
            <person name="Lopandic K."/>
        </authorList>
    </citation>
    <scope>NUCLEOTIDE SEQUENCE [LARGE SCALE GENOMIC DNA]</scope>
    <source>
        <strain evidence="6 7">CBS 789</strain>
    </source>
</reference>
<keyword evidence="3 4" id="KW-0268">Exocytosis</keyword>
<dbReference type="GO" id="GO:0000145">
    <property type="term" value="C:exocyst"/>
    <property type="evidence" value="ECO:0007669"/>
    <property type="project" value="UniProtKB-UniRule"/>
</dbReference>
<dbReference type="GO" id="GO:0015031">
    <property type="term" value="P:protein transport"/>
    <property type="evidence" value="ECO:0007669"/>
    <property type="project" value="UniProtKB-KW"/>
</dbReference>